<feature type="region of interest" description="Disordered" evidence="6">
    <location>
        <begin position="23"/>
        <end position="118"/>
    </location>
</feature>
<accession>A0ABQ9E666</accession>
<evidence type="ECO:0000256" key="3">
    <source>
        <dbReference type="ARBA" id="ARBA00023015"/>
    </source>
</evidence>
<dbReference type="SUPFAM" id="SSF47113">
    <property type="entry name" value="Histone-fold"/>
    <property type="match status" value="1"/>
</dbReference>
<dbReference type="EMBL" id="JARBDR010000921">
    <property type="protein sequence ID" value="KAJ8299037.1"/>
    <property type="molecule type" value="Genomic_DNA"/>
</dbReference>
<dbReference type="Proteomes" id="UP001217089">
    <property type="component" value="Unassembled WGS sequence"/>
</dbReference>
<dbReference type="PANTHER" id="PTHR13218">
    <property type="entry name" value="TRANSCRIPTION INITIATION FACTOR TFIID SUBUNIT 11-RELATED"/>
    <property type="match status" value="1"/>
</dbReference>
<protein>
    <recommendedName>
        <fullName evidence="7">TAFII28-like protein domain-containing protein</fullName>
    </recommendedName>
</protein>
<feature type="compositionally biased region" description="Basic and acidic residues" evidence="6">
    <location>
        <begin position="33"/>
        <end position="45"/>
    </location>
</feature>
<keyword evidence="4" id="KW-0804">Transcription</keyword>
<dbReference type="InterPro" id="IPR009072">
    <property type="entry name" value="Histone-fold"/>
</dbReference>
<evidence type="ECO:0000313" key="9">
    <source>
        <dbReference type="Proteomes" id="UP001217089"/>
    </source>
</evidence>
<evidence type="ECO:0000313" key="8">
    <source>
        <dbReference type="EMBL" id="KAJ8299037.1"/>
    </source>
</evidence>
<keyword evidence="9" id="KW-1185">Reference proteome</keyword>
<feature type="compositionally biased region" description="Basic and acidic residues" evidence="6">
    <location>
        <begin position="64"/>
        <end position="75"/>
    </location>
</feature>
<dbReference type="InterPro" id="IPR006809">
    <property type="entry name" value="TAFII28_dom"/>
</dbReference>
<dbReference type="Pfam" id="PF04719">
    <property type="entry name" value="TAFII28"/>
    <property type="match status" value="1"/>
</dbReference>
<comment type="caution">
    <text evidence="8">The sequence shown here is derived from an EMBL/GenBank/DDBJ whole genome shotgun (WGS) entry which is preliminary data.</text>
</comment>
<evidence type="ECO:0000256" key="5">
    <source>
        <dbReference type="ARBA" id="ARBA00023242"/>
    </source>
</evidence>
<keyword evidence="5" id="KW-0539">Nucleus</keyword>
<evidence type="ECO:0000256" key="6">
    <source>
        <dbReference type="SAM" id="MobiDB-lite"/>
    </source>
</evidence>
<evidence type="ECO:0000256" key="2">
    <source>
        <dbReference type="ARBA" id="ARBA00009788"/>
    </source>
</evidence>
<organism evidence="8 9">
    <name type="scientific">Tegillarca granosa</name>
    <name type="common">Malaysian cockle</name>
    <name type="synonym">Anadara granosa</name>
    <dbReference type="NCBI Taxonomy" id="220873"/>
    <lineage>
        <taxon>Eukaryota</taxon>
        <taxon>Metazoa</taxon>
        <taxon>Spiralia</taxon>
        <taxon>Lophotrochozoa</taxon>
        <taxon>Mollusca</taxon>
        <taxon>Bivalvia</taxon>
        <taxon>Autobranchia</taxon>
        <taxon>Pteriomorphia</taxon>
        <taxon>Arcoida</taxon>
        <taxon>Arcoidea</taxon>
        <taxon>Arcidae</taxon>
        <taxon>Tegillarca</taxon>
    </lineage>
</organism>
<dbReference type="PANTHER" id="PTHR13218:SF8">
    <property type="entry name" value="TRANSCRIPTION INITIATION FACTOR TFIID SUBUNIT 11"/>
    <property type="match status" value="1"/>
</dbReference>
<evidence type="ECO:0000259" key="7">
    <source>
        <dbReference type="Pfam" id="PF04719"/>
    </source>
</evidence>
<feature type="compositionally biased region" description="Low complexity" evidence="6">
    <location>
        <begin position="76"/>
        <end position="91"/>
    </location>
</feature>
<evidence type="ECO:0000256" key="1">
    <source>
        <dbReference type="ARBA" id="ARBA00004123"/>
    </source>
</evidence>
<evidence type="ECO:0000256" key="4">
    <source>
        <dbReference type="ARBA" id="ARBA00023163"/>
    </source>
</evidence>
<reference evidence="8 9" key="1">
    <citation type="submission" date="2022-12" db="EMBL/GenBank/DDBJ databases">
        <title>Chromosome-level genome of Tegillarca granosa.</title>
        <authorList>
            <person name="Kim J."/>
        </authorList>
    </citation>
    <scope>NUCLEOTIDE SEQUENCE [LARGE SCALE GENOMIC DNA]</scope>
    <source>
        <strain evidence="8">Teg-2019</strain>
        <tissue evidence="8">Adductor muscle</tissue>
    </source>
</reference>
<feature type="compositionally biased region" description="Basic and acidic residues" evidence="6">
    <location>
        <begin position="92"/>
        <end position="101"/>
    </location>
</feature>
<dbReference type="InterPro" id="IPR045127">
    <property type="entry name" value="TAF11-like"/>
</dbReference>
<feature type="domain" description="TAFII28-like protein" evidence="7">
    <location>
        <begin position="125"/>
        <end position="210"/>
    </location>
</feature>
<dbReference type="Gene3D" id="1.10.20.10">
    <property type="entry name" value="Histone, subunit A"/>
    <property type="match status" value="1"/>
</dbReference>
<comment type="similarity">
    <text evidence="2">Belongs to the TAF11 family.</text>
</comment>
<sequence length="229" mass="25816">MKLIQNCFRIVIVKMDSIKEGSVSPVSSFMAKDNLKSPSSEKGDQGDDVPELSFSGQSESESETPEKPHSTKKTGDSSQDPKSSPSKSSTDSPEKKRKLELTEEEQSAHKHKKERQEEERLKMQVLVSNFTEEQLNRYEMYRRAAFPKAAIRRLMQSITRSSVSQNVVIAMSGIAKVFVGEVVEEALDVIEHTGESGPIQPKHLREAVRRLRQKNNIPNTKTKKVLFNT</sequence>
<proteinExistence type="inferred from homology"/>
<name>A0ABQ9E666_TEGGR</name>
<comment type="subcellular location">
    <subcellularLocation>
        <location evidence="1">Nucleus</location>
    </subcellularLocation>
</comment>
<gene>
    <name evidence="8" type="ORF">KUTeg_023097</name>
</gene>
<keyword evidence="3" id="KW-0805">Transcription regulation</keyword>
<dbReference type="CDD" id="cd08048">
    <property type="entry name" value="HFD_TAF11"/>
    <property type="match status" value="1"/>
</dbReference>